<keyword evidence="7" id="KW-0804">Transcription</keyword>
<comment type="subcellular location">
    <subcellularLocation>
        <location evidence="1">Nucleus</location>
    </subcellularLocation>
</comment>
<evidence type="ECO:0000256" key="1">
    <source>
        <dbReference type="ARBA" id="ARBA00004123"/>
    </source>
</evidence>
<keyword evidence="5" id="KW-0862">Zinc</keyword>
<dbReference type="InParanoid" id="A0A7E5X2W9"/>
<dbReference type="AlphaFoldDB" id="A0A7E5X2W9"/>
<dbReference type="SMART" id="SM00355">
    <property type="entry name" value="ZnF_C2H2"/>
    <property type="match status" value="4"/>
</dbReference>
<name>A0A7E5X2W9_TRINI</name>
<evidence type="ECO:0000313" key="11">
    <source>
        <dbReference type="Proteomes" id="UP000322000"/>
    </source>
</evidence>
<dbReference type="GO" id="GO:0008270">
    <property type="term" value="F:zinc ion binding"/>
    <property type="evidence" value="ECO:0007669"/>
    <property type="project" value="UniProtKB-KW"/>
</dbReference>
<dbReference type="PANTHER" id="PTHR47772">
    <property type="entry name" value="ZINC FINGER PROTEIN 200"/>
    <property type="match status" value="1"/>
</dbReference>
<dbReference type="InterPro" id="IPR013087">
    <property type="entry name" value="Znf_C2H2_type"/>
</dbReference>
<gene>
    <name evidence="12" type="primary">LOC113508677</name>
</gene>
<dbReference type="KEGG" id="tnl:113508677"/>
<dbReference type="GO" id="GO:0005634">
    <property type="term" value="C:nucleus"/>
    <property type="evidence" value="ECO:0007669"/>
    <property type="project" value="UniProtKB-SubCell"/>
</dbReference>
<dbReference type="FunFam" id="3.30.160.60:FF:000358">
    <property type="entry name" value="zinc finger protein 24"/>
    <property type="match status" value="1"/>
</dbReference>
<feature type="non-terminal residue" evidence="12">
    <location>
        <position position="1"/>
    </location>
</feature>
<proteinExistence type="predicted"/>
<dbReference type="Pfam" id="PF13894">
    <property type="entry name" value="zf-C2H2_4"/>
    <property type="match status" value="1"/>
</dbReference>
<feature type="domain" description="C2H2-type" evidence="10">
    <location>
        <begin position="80"/>
        <end position="108"/>
    </location>
</feature>
<dbReference type="Pfam" id="PF13912">
    <property type="entry name" value="zf-C2H2_6"/>
    <property type="match status" value="1"/>
</dbReference>
<evidence type="ECO:0000256" key="2">
    <source>
        <dbReference type="ARBA" id="ARBA00022723"/>
    </source>
</evidence>
<sequence>KPPNTAQSLTRVHSGDRPFKCIPCGRSFNTGSNLRAHRAVHSKVSPHYCVECHTYYKTSKSLIRHLNESSRHAVKNMDSFPCPNCPKQFSTEKSMKYHVISKHGVEYRCTYCQKQFATKSNMTKHVKLFHTLRNELKKKMEANKKKNKSVKNH</sequence>
<keyword evidence="4 9" id="KW-0863">Zinc-finger</keyword>
<keyword evidence="2" id="KW-0479">Metal-binding</keyword>
<evidence type="ECO:0000256" key="7">
    <source>
        <dbReference type="ARBA" id="ARBA00023163"/>
    </source>
</evidence>
<dbReference type="OrthoDB" id="6077919at2759"/>
<dbReference type="PROSITE" id="PS50157">
    <property type="entry name" value="ZINC_FINGER_C2H2_2"/>
    <property type="match status" value="3"/>
</dbReference>
<dbReference type="Pfam" id="PF00096">
    <property type="entry name" value="zf-C2H2"/>
    <property type="match status" value="1"/>
</dbReference>
<keyword evidence="3" id="KW-0677">Repeat</keyword>
<evidence type="ECO:0000256" key="8">
    <source>
        <dbReference type="ARBA" id="ARBA00023242"/>
    </source>
</evidence>
<keyword evidence="11" id="KW-1185">Reference proteome</keyword>
<feature type="domain" description="C2H2-type" evidence="10">
    <location>
        <begin position="19"/>
        <end position="46"/>
    </location>
</feature>
<keyword evidence="6" id="KW-0805">Transcription regulation</keyword>
<organism evidence="11 12">
    <name type="scientific">Trichoplusia ni</name>
    <name type="common">Cabbage looper</name>
    <dbReference type="NCBI Taxonomy" id="7111"/>
    <lineage>
        <taxon>Eukaryota</taxon>
        <taxon>Metazoa</taxon>
        <taxon>Ecdysozoa</taxon>
        <taxon>Arthropoda</taxon>
        <taxon>Hexapoda</taxon>
        <taxon>Insecta</taxon>
        <taxon>Pterygota</taxon>
        <taxon>Neoptera</taxon>
        <taxon>Endopterygota</taxon>
        <taxon>Lepidoptera</taxon>
        <taxon>Glossata</taxon>
        <taxon>Ditrysia</taxon>
        <taxon>Noctuoidea</taxon>
        <taxon>Noctuidae</taxon>
        <taxon>Plusiinae</taxon>
        <taxon>Trichoplusia</taxon>
    </lineage>
</organism>
<dbReference type="Proteomes" id="UP000322000">
    <property type="component" value="Chromosome 3"/>
</dbReference>
<evidence type="ECO:0000313" key="12">
    <source>
        <dbReference type="RefSeq" id="XP_026747560.1"/>
    </source>
</evidence>
<evidence type="ECO:0000256" key="4">
    <source>
        <dbReference type="ARBA" id="ARBA00022771"/>
    </source>
</evidence>
<dbReference type="SUPFAM" id="SSF57667">
    <property type="entry name" value="beta-beta-alpha zinc fingers"/>
    <property type="match status" value="2"/>
</dbReference>
<evidence type="ECO:0000256" key="9">
    <source>
        <dbReference type="PROSITE-ProRule" id="PRU00042"/>
    </source>
</evidence>
<dbReference type="GeneID" id="113508677"/>
<evidence type="ECO:0000256" key="6">
    <source>
        <dbReference type="ARBA" id="ARBA00023015"/>
    </source>
</evidence>
<keyword evidence="8" id="KW-0539">Nucleus</keyword>
<dbReference type="PANTHER" id="PTHR47772:SF13">
    <property type="entry name" value="GASTRULA ZINC FINGER PROTEIN XLCGF49.1-LIKE-RELATED"/>
    <property type="match status" value="1"/>
</dbReference>
<feature type="domain" description="C2H2-type" evidence="10">
    <location>
        <begin position="107"/>
        <end position="135"/>
    </location>
</feature>
<reference evidence="12" key="1">
    <citation type="submission" date="2025-08" db="UniProtKB">
        <authorList>
            <consortium name="RefSeq"/>
        </authorList>
    </citation>
    <scope>IDENTIFICATION</scope>
</reference>
<evidence type="ECO:0000259" key="10">
    <source>
        <dbReference type="PROSITE" id="PS50157"/>
    </source>
</evidence>
<evidence type="ECO:0000256" key="3">
    <source>
        <dbReference type="ARBA" id="ARBA00022737"/>
    </source>
</evidence>
<protein>
    <submittedName>
        <fullName evidence="12">Zinc finger protein 302-like</fullName>
    </submittedName>
</protein>
<accession>A0A7E5X2W9</accession>
<dbReference type="Gene3D" id="3.30.160.60">
    <property type="entry name" value="Classic Zinc Finger"/>
    <property type="match status" value="3"/>
</dbReference>
<dbReference type="PROSITE" id="PS00028">
    <property type="entry name" value="ZINC_FINGER_C2H2_1"/>
    <property type="match status" value="2"/>
</dbReference>
<dbReference type="RefSeq" id="XP_026747560.1">
    <property type="nucleotide sequence ID" value="XM_026891759.1"/>
</dbReference>
<evidence type="ECO:0000256" key="5">
    <source>
        <dbReference type="ARBA" id="ARBA00022833"/>
    </source>
</evidence>
<dbReference type="InterPro" id="IPR050636">
    <property type="entry name" value="C2H2-ZF_domain-containing"/>
</dbReference>
<dbReference type="InterPro" id="IPR036236">
    <property type="entry name" value="Znf_C2H2_sf"/>
</dbReference>